<evidence type="ECO:0000256" key="5">
    <source>
        <dbReference type="ARBA" id="ARBA00022614"/>
    </source>
</evidence>
<dbReference type="GeneID" id="113857905"/>
<dbReference type="PANTHER" id="PTHR32093:SF131">
    <property type="entry name" value="LEUCINE-RICH REPEAT-CONTAINING N-TERMINAL PLANT-TYPE DOMAIN-CONTAINING PROTEIN"/>
    <property type="match status" value="1"/>
</dbReference>
<evidence type="ECO:0000256" key="14">
    <source>
        <dbReference type="SAM" id="SignalP"/>
    </source>
</evidence>
<keyword evidence="11" id="KW-0961">Cell wall biogenesis/degradation</keyword>
<evidence type="ECO:0000256" key="6">
    <source>
        <dbReference type="ARBA" id="ARBA00022729"/>
    </source>
</evidence>
<evidence type="ECO:0000256" key="12">
    <source>
        <dbReference type="ARBA" id="ARBA00041871"/>
    </source>
</evidence>
<feature type="signal peptide" evidence="14">
    <location>
        <begin position="1"/>
        <end position="24"/>
    </location>
</feature>
<sequence length="450" mass="49916">MGTNSIRFSFLLCSVLLYLHLVTAQELPKSESEALGLTEAEKREALEIIIGGGGSPSPSPSPSTPCPPPPRPPTRLEKARRVLLKFKTLIDDPGCYTQSWNQNTDTCKFNGIRCNTYPGPTKELAVSGIDLNTAKITGKNGCDLPLVSSGILGNISELTFFHVNSNKFSGSVPSQITNFPYFYELDLSNNQITGGFPKEVLMSKQLVFLDLRFNRLTGPIPSQLFNKDLDVIFINNNQFTQCLPENFGSTPARFLTFANNKLTGSIPRSIGNASKTLTEVLFLGNQFDGCLPFEIGYLKKATVFDVSKNLLTGPIPLSFGCLEKIRYLNLAHNKFYGAVPDIVCQLQGLRNNGNLSLSDNYFVEIGPSCWNLIKSKVLDVSKNCIPGLPNQRSHQECYEFYYKEKKPCPNESSLYYIPCKGHWQSTSTEATASPPEPVTYKTLKPHRLRL</sequence>
<dbReference type="InterPro" id="IPR013210">
    <property type="entry name" value="LRR_N_plant-typ"/>
</dbReference>
<evidence type="ECO:0000313" key="16">
    <source>
        <dbReference type="Proteomes" id="UP000694853"/>
    </source>
</evidence>
<dbReference type="GO" id="GO:0016020">
    <property type="term" value="C:membrane"/>
    <property type="evidence" value="ECO:0007669"/>
    <property type="project" value="UniProtKB-SubCell"/>
</dbReference>
<dbReference type="InterPro" id="IPR032675">
    <property type="entry name" value="LRR_dom_sf"/>
</dbReference>
<keyword evidence="16" id="KW-1185">Reference proteome</keyword>
<comment type="subcellular location">
    <subcellularLocation>
        <location evidence="2">Membrane</location>
    </subcellularLocation>
    <subcellularLocation>
        <location evidence="1">Secreted</location>
        <location evidence="1">Cell wall</location>
    </subcellularLocation>
</comment>
<reference evidence="17" key="2">
    <citation type="submission" date="2025-08" db="UniProtKB">
        <authorList>
            <consortium name="RefSeq"/>
        </authorList>
    </citation>
    <scope>IDENTIFICATION</scope>
    <source>
        <tissue evidence="17">Young leaves</tissue>
    </source>
</reference>
<keyword evidence="4" id="KW-0964">Secreted</keyword>
<dbReference type="SUPFAM" id="SSF52058">
    <property type="entry name" value="L domain-like"/>
    <property type="match status" value="1"/>
</dbReference>
<feature type="compositionally biased region" description="Pro residues" evidence="13">
    <location>
        <begin position="57"/>
        <end position="73"/>
    </location>
</feature>
<dbReference type="OrthoDB" id="676979at2759"/>
<dbReference type="AlphaFoldDB" id="A0A8B8KTS3"/>
<dbReference type="PANTHER" id="PTHR32093">
    <property type="entry name" value="LEUCINE-RICH REPEAT EXTENSIN-LIKE PROTEIN 3-RELATED"/>
    <property type="match status" value="1"/>
</dbReference>
<evidence type="ECO:0000256" key="7">
    <source>
        <dbReference type="ARBA" id="ARBA00022737"/>
    </source>
</evidence>
<dbReference type="Pfam" id="PF00560">
    <property type="entry name" value="LRR_1"/>
    <property type="match status" value="2"/>
</dbReference>
<keyword evidence="9" id="KW-0325">Glycoprotein</keyword>
<dbReference type="InterPro" id="IPR001611">
    <property type="entry name" value="Leu-rich_rpt"/>
</dbReference>
<dbReference type="Pfam" id="PF08263">
    <property type="entry name" value="LRRNT_2"/>
    <property type="match status" value="1"/>
</dbReference>
<organism evidence="16 17">
    <name type="scientific">Abrus precatorius</name>
    <name type="common">Indian licorice</name>
    <name type="synonym">Glycine abrus</name>
    <dbReference type="NCBI Taxonomy" id="3816"/>
    <lineage>
        <taxon>Eukaryota</taxon>
        <taxon>Viridiplantae</taxon>
        <taxon>Streptophyta</taxon>
        <taxon>Embryophyta</taxon>
        <taxon>Tracheophyta</taxon>
        <taxon>Spermatophyta</taxon>
        <taxon>Magnoliopsida</taxon>
        <taxon>eudicotyledons</taxon>
        <taxon>Gunneridae</taxon>
        <taxon>Pentapetalae</taxon>
        <taxon>rosids</taxon>
        <taxon>fabids</taxon>
        <taxon>Fabales</taxon>
        <taxon>Fabaceae</taxon>
        <taxon>Papilionoideae</taxon>
        <taxon>50 kb inversion clade</taxon>
        <taxon>NPAAA clade</taxon>
        <taxon>indigoferoid/millettioid clade</taxon>
        <taxon>Abreae</taxon>
        <taxon>Abrus</taxon>
    </lineage>
</organism>
<dbReference type="Gene3D" id="3.80.10.10">
    <property type="entry name" value="Ribonuclease Inhibitor"/>
    <property type="match status" value="2"/>
</dbReference>
<dbReference type="InterPro" id="IPR051582">
    <property type="entry name" value="LRR_extensin-like_regulator"/>
</dbReference>
<proteinExistence type="predicted"/>
<evidence type="ECO:0000256" key="3">
    <source>
        <dbReference type="ARBA" id="ARBA00022512"/>
    </source>
</evidence>
<accession>A0A8B8KTS3</accession>
<evidence type="ECO:0000313" key="17">
    <source>
        <dbReference type="RefSeq" id="XP_027345989.1"/>
    </source>
</evidence>
<reference evidence="16" key="1">
    <citation type="journal article" date="2019" name="Toxins">
        <title>Detection of Abrin-Like and Prepropulchellin-Like Toxin Genes and Transcripts Using Whole Genome Sequencing and Full-Length Transcript Sequencing of Abrus precatorius.</title>
        <authorList>
            <person name="Hovde B.T."/>
            <person name="Daligault H.E."/>
            <person name="Hanschen E.R."/>
            <person name="Kunde Y.A."/>
            <person name="Johnson M.B."/>
            <person name="Starkenburg S.R."/>
            <person name="Johnson S.L."/>
        </authorList>
    </citation>
    <scope>NUCLEOTIDE SEQUENCE [LARGE SCALE GENOMIC DNA]</scope>
</reference>
<evidence type="ECO:0000256" key="1">
    <source>
        <dbReference type="ARBA" id="ARBA00004191"/>
    </source>
</evidence>
<name>A0A8B8KTS3_ABRPR</name>
<dbReference type="RefSeq" id="XP_027345989.1">
    <property type="nucleotide sequence ID" value="XM_027490188.1"/>
</dbReference>
<dbReference type="GO" id="GO:0071555">
    <property type="term" value="P:cell wall organization"/>
    <property type="evidence" value="ECO:0007669"/>
    <property type="project" value="UniProtKB-KW"/>
</dbReference>
<dbReference type="Proteomes" id="UP000694853">
    <property type="component" value="Unplaced"/>
</dbReference>
<keyword evidence="10" id="KW-0379">Hydroxylation</keyword>
<evidence type="ECO:0000256" key="2">
    <source>
        <dbReference type="ARBA" id="ARBA00004370"/>
    </source>
</evidence>
<evidence type="ECO:0000256" key="8">
    <source>
        <dbReference type="ARBA" id="ARBA00023136"/>
    </source>
</evidence>
<evidence type="ECO:0000256" key="10">
    <source>
        <dbReference type="ARBA" id="ARBA00023278"/>
    </source>
</evidence>
<evidence type="ECO:0000256" key="11">
    <source>
        <dbReference type="ARBA" id="ARBA00023316"/>
    </source>
</evidence>
<evidence type="ECO:0000256" key="9">
    <source>
        <dbReference type="ARBA" id="ARBA00023180"/>
    </source>
</evidence>
<keyword evidence="8" id="KW-0472">Membrane</keyword>
<evidence type="ECO:0000259" key="15">
    <source>
        <dbReference type="Pfam" id="PF08263"/>
    </source>
</evidence>
<evidence type="ECO:0000256" key="13">
    <source>
        <dbReference type="SAM" id="MobiDB-lite"/>
    </source>
</evidence>
<evidence type="ECO:0000256" key="4">
    <source>
        <dbReference type="ARBA" id="ARBA00022525"/>
    </source>
</evidence>
<keyword evidence="6 14" id="KW-0732">Signal</keyword>
<feature type="chain" id="PRO_5034901146" description="Cell wall hydroxyproline-rich glycoprotein" evidence="14">
    <location>
        <begin position="25"/>
        <end position="450"/>
    </location>
</feature>
<feature type="domain" description="Leucine-rich repeat-containing N-terminal plant-type" evidence="15">
    <location>
        <begin position="80"/>
        <end position="115"/>
    </location>
</feature>
<feature type="region of interest" description="Disordered" evidence="13">
    <location>
        <begin position="50"/>
        <end position="73"/>
    </location>
</feature>
<dbReference type="KEGG" id="aprc:113857905"/>
<protein>
    <recommendedName>
        <fullName evidence="12">Cell wall hydroxyproline-rich glycoprotein</fullName>
    </recommendedName>
</protein>
<keyword evidence="7" id="KW-0677">Repeat</keyword>
<dbReference type="FunFam" id="3.80.10.10:FF:000041">
    <property type="entry name" value="LRR receptor-like serine/threonine-protein kinase ERECTA"/>
    <property type="match status" value="1"/>
</dbReference>
<keyword evidence="5" id="KW-0433">Leucine-rich repeat</keyword>
<keyword evidence="3" id="KW-0134">Cell wall</keyword>
<gene>
    <name evidence="17" type="primary">LOC113857905</name>
</gene>